<dbReference type="AlphaFoldDB" id="A0A939ECY0"/>
<dbReference type="InterPro" id="IPR029058">
    <property type="entry name" value="AB_hydrolase_fold"/>
</dbReference>
<evidence type="ECO:0000313" key="3">
    <source>
        <dbReference type="Proteomes" id="UP000664096"/>
    </source>
</evidence>
<dbReference type="PANTHER" id="PTHR43194">
    <property type="entry name" value="HYDROLASE ALPHA/BETA FOLD FAMILY"/>
    <property type="match status" value="1"/>
</dbReference>
<keyword evidence="2" id="KW-0378">Hydrolase</keyword>
<dbReference type="Proteomes" id="UP000664096">
    <property type="component" value="Unassembled WGS sequence"/>
</dbReference>
<gene>
    <name evidence="2" type="ORF">JF539_05595</name>
</gene>
<dbReference type="InterPro" id="IPR000073">
    <property type="entry name" value="AB_hydrolase_1"/>
</dbReference>
<sequence length="305" mass="34353">MTVAPNEAQQAAADMRPEQVRSFTWQSPDGLTLFGREWPAVSRGVSKIPVLCLTGLSRNTRDFNDIAEYLQSTGHPVYALDYRGRGKSDWDPDWRNYALPVEEKDIDAAITQLGLERFAVIGTSRGGLHALAMAQRYPPERMAAVILNDVGPHIEMRAIHRIAASLGHKMKHPTLNAAAAMLQERLSTQFPAFGPEHWHKLAGQLTSEREDEYVFDYDPTLAHQLASQDDGTPVPDLWHLYEKLTDRPVLILRGENSDLLSVETCQRMLEMHSNAQLETIPDQGHAPVLWEKETQERIAAFLEKL</sequence>
<dbReference type="SUPFAM" id="SSF53474">
    <property type="entry name" value="alpha/beta-Hydrolases"/>
    <property type="match status" value="1"/>
</dbReference>
<evidence type="ECO:0000259" key="1">
    <source>
        <dbReference type="Pfam" id="PF00561"/>
    </source>
</evidence>
<organism evidence="2 3">
    <name type="scientific">Roseibium aggregatum</name>
    <dbReference type="NCBI Taxonomy" id="187304"/>
    <lineage>
        <taxon>Bacteria</taxon>
        <taxon>Pseudomonadati</taxon>
        <taxon>Pseudomonadota</taxon>
        <taxon>Alphaproteobacteria</taxon>
        <taxon>Hyphomicrobiales</taxon>
        <taxon>Stappiaceae</taxon>
        <taxon>Roseibium</taxon>
    </lineage>
</organism>
<feature type="domain" description="AB hydrolase-1" evidence="1">
    <location>
        <begin position="49"/>
        <end position="291"/>
    </location>
</feature>
<dbReference type="Gene3D" id="3.40.50.1820">
    <property type="entry name" value="alpha/beta hydrolase"/>
    <property type="match status" value="1"/>
</dbReference>
<evidence type="ECO:0000313" key="2">
    <source>
        <dbReference type="EMBL" id="MBN9669803.1"/>
    </source>
</evidence>
<dbReference type="GO" id="GO:0016787">
    <property type="term" value="F:hydrolase activity"/>
    <property type="evidence" value="ECO:0007669"/>
    <property type="project" value="UniProtKB-KW"/>
</dbReference>
<dbReference type="PANTHER" id="PTHR43194:SF2">
    <property type="entry name" value="PEROXISOMAL MEMBRANE PROTEIN LPX1"/>
    <property type="match status" value="1"/>
</dbReference>
<dbReference type="InterPro" id="IPR050228">
    <property type="entry name" value="Carboxylesterase_BioH"/>
</dbReference>
<dbReference type="RefSeq" id="WP_207139339.1">
    <property type="nucleotide sequence ID" value="NZ_JAEKJZ010000001.1"/>
</dbReference>
<proteinExistence type="predicted"/>
<dbReference type="EMBL" id="JAEKJZ010000001">
    <property type="protein sequence ID" value="MBN9669803.1"/>
    <property type="molecule type" value="Genomic_DNA"/>
</dbReference>
<name>A0A939ECY0_9HYPH</name>
<protein>
    <submittedName>
        <fullName evidence="2">Alpha/beta hydrolase</fullName>
    </submittedName>
</protein>
<accession>A0A939ECY0</accession>
<reference evidence="2" key="1">
    <citation type="submission" date="2020-12" db="EMBL/GenBank/DDBJ databases">
        <title>Oil enriched cultivation method for isolating marine PHA-producing bacteria.</title>
        <authorList>
            <person name="Zheng W."/>
            <person name="Yu S."/>
            <person name="Huang Y."/>
        </authorList>
    </citation>
    <scope>NUCLEOTIDE SEQUENCE</scope>
    <source>
        <strain evidence="2">SY-2-12</strain>
    </source>
</reference>
<dbReference type="Pfam" id="PF00561">
    <property type="entry name" value="Abhydrolase_1"/>
    <property type="match status" value="1"/>
</dbReference>
<dbReference type="PRINTS" id="PR00111">
    <property type="entry name" value="ABHYDROLASE"/>
</dbReference>
<comment type="caution">
    <text evidence="2">The sequence shown here is derived from an EMBL/GenBank/DDBJ whole genome shotgun (WGS) entry which is preliminary data.</text>
</comment>